<feature type="compositionally biased region" description="Basic and acidic residues" evidence="5">
    <location>
        <begin position="659"/>
        <end position="690"/>
    </location>
</feature>
<keyword evidence="2 4" id="KW-0863">Zinc-finger</keyword>
<dbReference type="InterPro" id="IPR019786">
    <property type="entry name" value="Zinc_finger_PHD-type_CS"/>
</dbReference>
<dbReference type="Ensembl" id="ENSPKIT00000042375.1">
    <property type="protein sequence ID" value="ENSPKIP00000017856.1"/>
    <property type="gene ID" value="ENSPKIG00000003608.1"/>
</dbReference>
<dbReference type="InterPro" id="IPR001965">
    <property type="entry name" value="Znf_PHD"/>
</dbReference>
<reference evidence="8" key="1">
    <citation type="submission" date="2025-08" db="UniProtKB">
        <authorList>
            <consortium name="Ensembl"/>
        </authorList>
    </citation>
    <scope>IDENTIFICATION</scope>
</reference>
<evidence type="ECO:0000259" key="7">
    <source>
        <dbReference type="PROSITE" id="PS51321"/>
    </source>
</evidence>
<feature type="compositionally biased region" description="Polar residues" evidence="5">
    <location>
        <begin position="141"/>
        <end position="156"/>
    </location>
</feature>
<feature type="compositionally biased region" description="Basic and acidic residues" evidence="5">
    <location>
        <begin position="1703"/>
        <end position="1725"/>
    </location>
</feature>
<feature type="region of interest" description="Disordered" evidence="5">
    <location>
        <begin position="889"/>
        <end position="944"/>
    </location>
</feature>
<feature type="region of interest" description="Disordered" evidence="5">
    <location>
        <begin position="659"/>
        <end position="768"/>
    </location>
</feature>
<feature type="compositionally biased region" description="Polar residues" evidence="5">
    <location>
        <begin position="326"/>
        <end position="339"/>
    </location>
</feature>
<dbReference type="InterPro" id="IPR012921">
    <property type="entry name" value="SPOC_C"/>
</dbReference>
<dbReference type="InterPro" id="IPR036575">
    <property type="entry name" value="TFIIS_cen_dom_sf"/>
</dbReference>
<feature type="region of interest" description="Disordered" evidence="5">
    <location>
        <begin position="1347"/>
        <end position="1366"/>
    </location>
</feature>
<dbReference type="PROSITE" id="PS01359">
    <property type="entry name" value="ZF_PHD_1"/>
    <property type="match status" value="1"/>
</dbReference>
<name>A0A3B3RJI3_9TELE</name>
<evidence type="ECO:0000313" key="8">
    <source>
        <dbReference type="Ensembl" id="ENSPKIP00000017856.1"/>
    </source>
</evidence>
<feature type="compositionally biased region" description="Basic and acidic residues" evidence="5">
    <location>
        <begin position="698"/>
        <end position="715"/>
    </location>
</feature>
<dbReference type="PROSITE" id="PS50016">
    <property type="entry name" value="ZF_PHD_2"/>
    <property type="match status" value="1"/>
</dbReference>
<protein>
    <submittedName>
        <fullName evidence="8">PHD finger protein 3</fullName>
    </submittedName>
</protein>
<dbReference type="PROSITE" id="PS51321">
    <property type="entry name" value="TFIIS_CENTRAL"/>
    <property type="match status" value="1"/>
</dbReference>
<feature type="compositionally biased region" description="Polar residues" evidence="5">
    <location>
        <begin position="1584"/>
        <end position="1593"/>
    </location>
</feature>
<feature type="compositionally biased region" description="Polar residues" evidence="5">
    <location>
        <begin position="1428"/>
        <end position="1446"/>
    </location>
</feature>
<feature type="region of interest" description="Disordered" evidence="5">
    <location>
        <begin position="1234"/>
        <end position="1270"/>
    </location>
</feature>
<feature type="region of interest" description="Disordered" evidence="5">
    <location>
        <begin position="1582"/>
        <end position="1801"/>
    </location>
</feature>
<keyword evidence="3" id="KW-0862">Zinc</keyword>
<dbReference type="GO" id="GO:0008270">
    <property type="term" value="F:zinc ion binding"/>
    <property type="evidence" value="ECO:0007669"/>
    <property type="project" value="UniProtKB-KW"/>
</dbReference>
<feature type="region of interest" description="Disordered" evidence="5">
    <location>
        <begin position="983"/>
        <end position="1006"/>
    </location>
</feature>
<dbReference type="SMART" id="SM00510">
    <property type="entry name" value="TFS2M"/>
    <property type="match status" value="1"/>
</dbReference>
<dbReference type="Proteomes" id="UP000261540">
    <property type="component" value="Unplaced"/>
</dbReference>
<feature type="domain" description="TFIIS central" evidence="7">
    <location>
        <begin position="767"/>
        <end position="886"/>
    </location>
</feature>
<sequence length="1801" mass="196219">MDGVGTFNHLIPSDQLEESLLIGQNLESEASDEFGTGHHVLQDSLKNMLSDKDPMLGSASAQFHLLDNEDAGYEIADSAGLAGMSKSKGTCGVSRSPATRPKGQRGRPRKSPAPLTRKSPPTLPRKPSHEVDQEPVKSGLNPASSTEAVSKPASSRATRRCDRRGGVKQQQQEAAEAQEDPADSSQDKEEGAGKSAVCSKVRPSMNPVVVLRRLTVTVGGYKIELLPGPSKSPSTSAPGAIPSQVVSDASGSVEGVNLSAAQDGAVTMADGKVVEHLTSVQDVGKCGTAEAPAELGPCVNPNEVQEGSNVLLSTSHQAMDVCTAETEANNPSDLQQPDSGSVKEPKGINSGESESRTCSDANKSVLLDTAAGKDGQDQKPPAHKQLKLKQSPASPKKKTLEPSTSKRAGGEPKTPQPKNMARGDIQDMQAIKGKSVVMGAKRRTEHLQTYPPSKMPRVPGKRLAKPDVGPKLSSPFHPVVKRLLPGTVSADGSQKRHPGTQAGNSKSPHLPFGPKPAHPQVAVAKPAHLLREPSEDDDQEKFRAKKQPEKASQRPRSKSGRSLSVDEPPLFIPDNAPLLKKEAAEEELAEGETIWDPSKHCGFCRKPHSNRFMVGCGRCDDWFHGECVGLDLAKAQQMEKEDQEYVCLKCCAEEDKKVESEDHGAASVERQVKAEQAQENKPAVRYEKISHQPSATAVRKDSLERKSQEDRDGESRAASASDQKAHVPRRPHASGDATHKIGAHDRQEAKKAKTSPAASKKPSVEQIRRNVRDSLKDILLKRLNESDLKVSTERAANVASKTEKELFAFFRDTDSKYKSKYRSLMFNLKDAKNNVLFKRVLKGEISPHHLIRMSPEELASKELAAWRQRENRHTIEMIEKEQREVDRRPIIKITHKGEIEIENQEPEKEPEPANIEPEPVSKPPEEPEMAPPEPEPENTKDTTAQHKAHLFDLNCKICTGRMAPPVEDATTKVVKVATTVVRRQTSTEGEGQTSASSPSEDLPFGAMEDSLVSPRVLSSIDERLSGREDETTFLDRLELLWKGFVNMPSVAKFVTKAHPVSGVLDHLTEDLPDSIQVGGRISPQTVWDYVEKIRASGTKEVCLIRFSPVTEEDEISYTLLYAYFSSRRRYGVVANNMKHVKDMYLIPLGASEKIPHQLVPFDGPGLEVNRPNILLGLIIRQRVKRDFGVLLSVDIPEASSARFLPESRTKLDSSSESGSALTGEDYLNSLKAARSTEATNPQQSAVSDTKTGKLQPEEAPLTTEGNLHETAKPLRFLPGVLVGREGQPCADTASRPLGAVDAPQGLSGSTEEAPNRQALPGDGTGRGNGFSRSPASNGLRLDRFIIKKKEPKGSNPEPQQKTASLEDSLAKGLISDPNTATAERPLKAEPPADSEGVVPNLPNRVGQGLDKASKVDYMGQEAKHEGLTSISTTTSNSALPETPSMTSKASPSGSAAGPMQSPSGILKASSETLGTKPSSAEGDTKQEAAKADSQLVSQEHPLASGPDVGTQPVPHQPAKDTQTIGTILSFGKAEDCTPRLVLPPNPPTPVFSHVGQGLPVATFPPGPDAEVQYQQAPTPLFQAPDQQAQSGFTYTGAPPPFPQSNPSHQYPSATWPSTPAVGFELSQHVPSGPPLSFDASRTTESSKSLPTPKEDKAPEQYQGDPWDRQPRQADDGYKRESSDQHGQLRHHGETHHEKKGRHHDREHGKSWEHQSEKGGHWERSRSRSRSRERHRGHDDKHRDSRARHRSRSGSEHSRSERHHRQHGEWDKHRERDRDKHRRETYDKGRRSSRDGAKDGRS</sequence>
<feature type="domain" description="PHD-type" evidence="6">
    <location>
        <begin position="598"/>
        <end position="653"/>
    </location>
</feature>
<dbReference type="InterPro" id="IPR013083">
    <property type="entry name" value="Znf_RING/FYVE/PHD"/>
</dbReference>
<feature type="region of interest" description="Disordered" evidence="5">
    <location>
        <begin position="321"/>
        <end position="575"/>
    </location>
</feature>
<feature type="compositionally biased region" description="Polar residues" evidence="5">
    <location>
        <begin position="350"/>
        <end position="362"/>
    </location>
</feature>
<dbReference type="InterPro" id="IPR019787">
    <property type="entry name" value="Znf_PHD-finger"/>
</dbReference>
<feature type="region of interest" description="Disordered" evidence="5">
    <location>
        <begin position="82"/>
        <end position="204"/>
    </location>
</feature>
<evidence type="ECO:0000259" key="6">
    <source>
        <dbReference type="PROSITE" id="PS50016"/>
    </source>
</evidence>
<dbReference type="GO" id="GO:0006351">
    <property type="term" value="P:DNA-templated transcription"/>
    <property type="evidence" value="ECO:0007669"/>
    <property type="project" value="InterPro"/>
</dbReference>
<feature type="compositionally biased region" description="Polar residues" evidence="5">
    <location>
        <begin position="1469"/>
        <end position="1478"/>
    </location>
</feature>
<feature type="compositionally biased region" description="Polar residues" evidence="5">
    <location>
        <begin position="1639"/>
        <end position="1649"/>
    </location>
</feature>
<feature type="compositionally biased region" description="Low complexity" evidence="5">
    <location>
        <begin position="1447"/>
        <end position="1464"/>
    </location>
</feature>
<proteinExistence type="predicted"/>
<evidence type="ECO:0000256" key="4">
    <source>
        <dbReference type="PROSITE-ProRule" id="PRU00146"/>
    </source>
</evidence>
<feature type="compositionally biased region" description="Basic and acidic residues" evidence="5">
    <location>
        <begin position="1665"/>
        <end position="1683"/>
    </location>
</feature>
<dbReference type="GO" id="GO:0005634">
    <property type="term" value="C:nucleus"/>
    <property type="evidence" value="ECO:0007669"/>
    <property type="project" value="TreeGrafter"/>
</dbReference>
<dbReference type="CDD" id="cd15638">
    <property type="entry name" value="PHD_PHF3"/>
    <property type="match status" value="1"/>
</dbReference>
<feature type="region of interest" description="Disordered" evidence="5">
    <location>
        <begin position="1287"/>
        <end position="1341"/>
    </location>
</feature>
<feature type="compositionally biased region" description="Basic and acidic residues" evidence="5">
    <location>
        <begin position="540"/>
        <end position="552"/>
    </location>
</feature>
<accession>A0A3B3RJI3</accession>
<evidence type="ECO:0000313" key="9">
    <source>
        <dbReference type="Proteomes" id="UP000261540"/>
    </source>
</evidence>
<dbReference type="Gene3D" id="1.10.472.30">
    <property type="entry name" value="Transcription elongation factor S-II, central domain"/>
    <property type="match status" value="1"/>
</dbReference>
<dbReference type="STRING" id="1676925.ENSPKIP00000017856"/>
<feature type="compositionally biased region" description="Polar residues" evidence="5">
    <location>
        <begin position="1236"/>
        <end position="1249"/>
    </location>
</feature>
<feature type="region of interest" description="Disordered" evidence="5">
    <location>
        <begin position="225"/>
        <end position="252"/>
    </location>
</feature>
<keyword evidence="9" id="KW-1185">Reference proteome</keyword>
<dbReference type="Pfam" id="PF07744">
    <property type="entry name" value="SPOC"/>
    <property type="match status" value="1"/>
</dbReference>
<feature type="compositionally biased region" description="Polar residues" evidence="5">
    <location>
        <begin position="983"/>
        <end position="999"/>
    </location>
</feature>
<reference evidence="8" key="2">
    <citation type="submission" date="2025-09" db="UniProtKB">
        <authorList>
            <consortium name="Ensembl"/>
        </authorList>
    </citation>
    <scope>IDENTIFICATION</scope>
</reference>
<dbReference type="CDD" id="cd21548">
    <property type="entry name" value="SPOC_PHF3"/>
    <property type="match status" value="1"/>
</dbReference>
<feature type="compositionally biased region" description="Basic and acidic residues" evidence="5">
    <location>
        <begin position="737"/>
        <end position="751"/>
    </location>
</feature>
<evidence type="ECO:0000256" key="1">
    <source>
        <dbReference type="ARBA" id="ARBA00022723"/>
    </source>
</evidence>
<organism evidence="8 9">
    <name type="scientific">Paramormyrops kingsleyae</name>
    <dbReference type="NCBI Taxonomy" id="1676925"/>
    <lineage>
        <taxon>Eukaryota</taxon>
        <taxon>Metazoa</taxon>
        <taxon>Chordata</taxon>
        <taxon>Craniata</taxon>
        <taxon>Vertebrata</taxon>
        <taxon>Euteleostomi</taxon>
        <taxon>Actinopterygii</taxon>
        <taxon>Neopterygii</taxon>
        <taxon>Teleostei</taxon>
        <taxon>Osteoglossocephala</taxon>
        <taxon>Osteoglossomorpha</taxon>
        <taxon>Osteoglossiformes</taxon>
        <taxon>Mormyridae</taxon>
        <taxon>Paramormyrops</taxon>
    </lineage>
</organism>
<dbReference type="Pfam" id="PF00628">
    <property type="entry name" value="PHD"/>
    <property type="match status" value="1"/>
</dbReference>
<feature type="compositionally biased region" description="Polar residues" evidence="5">
    <location>
        <begin position="1356"/>
        <end position="1365"/>
    </location>
</feature>
<feature type="compositionally biased region" description="Basic and acidic residues" evidence="5">
    <location>
        <begin position="889"/>
        <end position="911"/>
    </location>
</feature>
<dbReference type="PANTHER" id="PTHR11477:SF10">
    <property type="entry name" value="PHD FINGER PROTEIN 3"/>
    <property type="match status" value="1"/>
</dbReference>
<feature type="compositionally biased region" description="Polar residues" evidence="5">
    <location>
        <begin position="1604"/>
        <end position="1617"/>
    </location>
</feature>
<dbReference type="PANTHER" id="PTHR11477">
    <property type="entry name" value="TRANSCRIPTION FACTOR S-II ZINC FINGER DOMAIN-CONTAINING PROTEIN"/>
    <property type="match status" value="1"/>
</dbReference>
<dbReference type="GeneTree" id="ENSGT00940000155080"/>
<dbReference type="InterPro" id="IPR003618">
    <property type="entry name" value="TFIIS_cen_dom"/>
</dbReference>
<evidence type="ECO:0000256" key="2">
    <source>
        <dbReference type="ARBA" id="ARBA00022771"/>
    </source>
</evidence>
<evidence type="ECO:0000256" key="5">
    <source>
        <dbReference type="SAM" id="MobiDB-lite"/>
    </source>
</evidence>
<dbReference type="Pfam" id="PF07500">
    <property type="entry name" value="TFIIS_M"/>
    <property type="match status" value="1"/>
</dbReference>
<keyword evidence="1" id="KW-0479">Metal-binding</keyword>
<evidence type="ECO:0000256" key="3">
    <source>
        <dbReference type="ARBA" id="ARBA00022833"/>
    </source>
</evidence>
<feature type="compositionally biased region" description="Basic and acidic residues" evidence="5">
    <location>
        <begin position="1766"/>
        <end position="1801"/>
    </location>
</feature>
<feature type="region of interest" description="Disordered" evidence="5">
    <location>
        <begin position="1377"/>
        <end position="1569"/>
    </location>
</feature>
<dbReference type="OrthoDB" id="1884872at2759"/>
<dbReference type="SMART" id="SM00249">
    <property type="entry name" value="PHD"/>
    <property type="match status" value="1"/>
</dbReference>
<dbReference type="Gene3D" id="3.30.40.10">
    <property type="entry name" value="Zinc/RING finger domain, C3HC4 (zinc finger)"/>
    <property type="match status" value="1"/>
</dbReference>
<dbReference type="InterPro" id="IPR011011">
    <property type="entry name" value="Znf_FYVE_PHD"/>
</dbReference>
<dbReference type="SUPFAM" id="SSF57903">
    <property type="entry name" value="FYVE/PHD zinc finger"/>
    <property type="match status" value="1"/>
</dbReference>
<dbReference type="SUPFAM" id="SSF46942">
    <property type="entry name" value="Elongation factor TFIIS domain 2"/>
    <property type="match status" value="1"/>
</dbReference>